<feature type="compositionally biased region" description="Acidic residues" evidence="1">
    <location>
        <begin position="51"/>
        <end position="66"/>
    </location>
</feature>
<name>A0ABU6WBY8_9FABA</name>
<feature type="region of interest" description="Disordered" evidence="1">
    <location>
        <begin position="43"/>
        <end position="85"/>
    </location>
</feature>
<dbReference type="EMBL" id="JASCZI010181435">
    <property type="protein sequence ID" value="MED6183435.1"/>
    <property type="molecule type" value="Genomic_DNA"/>
</dbReference>
<keyword evidence="3" id="KW-1185">Reference proteome</keyword>
<reference evidence="2 3" key="1">
    <citation type="journal article" date="2023" name="Plants (Basel)">
        <title>Bridging the Gap: Combining Genomics and Transcriptomics Approaches to Understand Stylosanthes scabra, an Orphan Legume from the Brazilian Caatinga.</title>
        <authorList>
            <person name="Ferreira-Neto J.R.C."/>
            <person name="da Silva M.D."/>
            <person name="Binneck E."/>
            <person name="de Melo N.F."/>
            <person name="da Silva R.H."/>
            <person name="de Melo A.L.T.M."/>
            <person name="Pandolfi V."/>
            <person name="Bustamante F.O."/>
            <person name="Brasileiro-Vidal A.C."/>
            <person name="Benko-Iseppon A.M."/>
        </authorList>
    </citation>
    <scope>NUCLEOTIDE SEQUENCE [LARGE SCALE GENOMIC DNA]</scope>
    <source>
        <tissue evidence="2">Leaves</tissue>
    </source>
</reference>
<gene>
    <name evidence="2" type="ORF">PIB30_037864</name>
</gene>
<sequence>MRHDNLLLNLANPKKFYTPGKPFPLFQRLGRIFGKDRANGSGAFSGFDAEEHVDEEADEEEVDMDDVFMSGTPTTDVPSRSHRNVEQGTATFAKPSETRKILNLPCFVQFDAKSFV</sequence>
<proteinExistence type="predicted"/>
<evidence type="ECO:0000313" key="2">
    <source>
        <dbReference type="EMBL" id="MED6183435.1"/>
    </source>
</evidence>
<evidence type="ECO:0000256" key="1">
    <source>
        <dbReference type="SAM" id="MobiDB-lite"/>
    </source>
</evidence>
<evidence type="ECO:0000313" key="3">
    <source>
        <dbReference type="Proteomes" id="UP001341840"/>
    </source>
</evidence>
<comment type="caution">
    <text evidence="2">The sequence shown here is derived from an EMBL/GenBank/DDBJ whole genome shotgun (WGS) entry which is preliminary data.</text>
</comment>
<accession>A0ABU6WBY8</accession>
<organism evidence="2 3">
    <name type="scientific">Stylosanthes scabra</name>
    <dbReference type="NCBI Taxonomy" id="79078"/>
    <lineage>
        <taxon>Eukaryota</taxon>
        <taxon>Viridiplantae</taxon>
        <taxon>Streptophyta</taxon>
        <taxon>Embryophyta</taxon>
        <taxon>Tracheophyta</taxon>
        <taxon>Spermatophyta</taxon>
        <taxon>Magnoliopsida</taxon>
        <taxon>eudicotyledons</taxon>
        <taxon>Gunneridae</taxon>
        <taxon>Pentapetalae</taxon>
        <taxon>rosids</taxon>
        <taxon>fabids</taxon>
        <taxon>Fabales</taxon>
        <taxon>Fabaceae</taxon>
        <taxon>Papilionoideae</taxon>
        <taxon>50 kb inversion clade</taxon>
        <taxon>dalbergioids sensu lato</taxon>
        <taxon>Dalbergieae</taxon>
        <taxon>Pterocarpus clade</taxon>
        <taxon>Stylosanthes</taxon>
    </lineage>
</organism>
<dbReference type="Proteomes" id="UP001341840">
    <property type="component" value="Unassembled WGS sequence"/>
</dbReference>
<protein>
    <submittedName>
        <fullName evidence="2">Uncharacterized protein</fullName>
    </submittedName>
</protein>